<name>A0AAN5DAS2_9BILA</name>
<keyword evidence="2" id="KW-1185">Reference proteome</keyword>
<dbReference type="EMBL" id="BTRK01000006">
    <property type="protein sequence ID" value="GMR60066.1"/>
    <property type="molecule type" value="Genomic_DNA"/>
</dbReference>
<protein>
    <submittedName>
        <fullName evidence="1">Uncharacterized protein</fullName>
    </submittedName>
</protein>
<gene>
    <name evidence="1" type="ORF">PMAYCL1PPCAC_30261</name>
</gene>
<organism evidence="1 2">
    <name type="scientific">Pristionchus mayeri</name>
    <dbReference type="NCBI Taxonomy" id="1317129"/>
    <lineage>
        <taxon>Eukaryota</taxon>
        <taxon>Metazoa</taxon>
        <taxon>Ecdysozoa</taxon>
        <taxon>Nematoda</taxon>
        <taxon>Chromadorea</taxon>
        <taxon>Rhabditida</taxon>
        <taxon>Rhabditina</taxon>
        <taxon>Diplogasteromorpha</taxon>
        <taxon>Diplogasteroidea</taxon>
        <taxon>Neodiplogasteridae</taxon>
        <taxon>Pristionchus</taxon>
    </lineage>
</organism>
<feature type="non-terminal residue" evidence="1">
    <location>
        <position position="1"/>
    </location>
</feature>
<proteinExistence type="predicted"/>
<evidence type="ECO:0000313" key="2">
    <source>
        <dbReference type="Proteomes" id="UP001328107"/>
    </source>
</evidence>
<dbReference type="AlphaFoldDB" id="A0AAN5DAS2"/>
<dbReference type="Proteomes" id="UP001328107">
    <property type="component" value="Unassembled WGS sequence"/>
</dbReference>
<comment type="caution">
    <text evidence="1">The sequence shown here is derived from an EMBL/GenBank/DDBJ whole genome shotgun (WGS) entry which is preliminary data.</text>
</comment>
<accession>A0AAN5DAS2</accession>
<reference evidence="2" key="1">
    <citation type="submission" date="2022-10" db="EMBL/GenBank/DDBJ databases">
        <title>Genome assembly of Pristionchus species.</title>
        <authorList>
            <person name="Yoshida K."/>
            <person name="Sommer R.J."/>
        </authorList>
    </citation>
    <scope>NUCLEOTIDE SEQUENCE [LARGE SCALE GENOMIC DNA]</scope>
    <source>
        <strain evidence="2">RS5460</strain>
    </source>
</reference>
<evidence type="ECO:0000313" key="1">
    <source>
        <dbReference type="EMBL" id="GMR60066.1"/>
    </source>
</evidence>
<feature type="non-terminal residue" evidence="1">
    <location>
        <position position="114"/>
    </location>
</feature>
<sequence>FPLFHPSLHAHRIGNHSHSFFPCLLSNDHSNSSHESPSHEISHACAGEQEIHSKVLGYVDCLRIPCQTQYDPPTRQVSIDFDRPPPSGHSCNGFVALHSSSIRLSIYRRWKGLR</sequence>